<reference evidence="3" key="1">
    <citation type="submission" date="2017-08" db="EMBL/GenBank/DDBJ databases">
        <title>Mesorhizobium wenxinae sp. nov., a novel rhizobial species isolated from root nodules of chickpea (Cicer arietinum L.).</title>
        <authorList>
            <person name="Zhang J."/>
        </authorList>
    </citation>
    <scope>NUCLEOTIDE SEQUENCE [LARGE SCALE GENOMIC DNA]</scope>
    <source>
        <strain evidence="3">USDA 3392</strain>
    </source>
</reference>
<evidence type="ECO:0008006" key="4">
    <source>
        <dbReference type="Google" id="ProtNLM"/>
    </source>
</evidence>
<proteinExistence type="predicted"/>
<comment type="caution">
    <text evidence="2">The sequence shown here is derived from an EMBL/GenBank/DDBJ whole genome shotgun (WGS) entry which is preliminary data.</text>
</comment>
<dbReference type="RefSeq" id="WP_095482680.1">
    <property type="nucleotide sequence ID" value="NZ_CP088151.1"/>
</dbReference>
<dbReference type="Proteomes" id="UP000216215">
    <property type="component" value="Unassembled WGS sequence"/>
</dbReference>
<accession>A0AB36RIN8</accession>
<name>A0AB36RIN8_9HYPH</name>
<dbReference type="EMBL" id="NPKI01000002">
    <property type="protein sequence ID" value="PAQ04072.1"/>
    <property type="molecule type" value="Genomic_DNA"/>
</dbReference>
<evidence type="ECO:0000313" key="2">
    <source>
        <dbReference type="EMBL" id="PAQ04072.1"/>
    </source>
</evidence>
<protein>
    <recommendedName>
        <fullName evidence="4">HNH endonuclease</fullName>
    </recommendedName>
</protein>
<gene>
    <name evidence="2" type="ORF">CIT25_00785</name>
</gene>
<evidence type="ECO:0000313" key="3">
    <source>
        <dbReference type="Proteomes" id="UP000216215"/>
    </source>
</evidence>
<keyword evidence="3" id="KW-1185">Reference proteome</keyword>
<dbReference type="AlphaFoldDB" id="A0AB36RIN8"/>
<organism evidence="2 3">
    <name type="scientific">Mesorhizobium mediterraneum</name>
    <dbReference type="NCBI Taxonomy" id="43617"/>
    <lineage>
        <taxon>Bacteria</taxon>
        <taxon>Pseudomonadati</taxon>
        <taxon>Pseudomonadota</taxon>
        <taxon>Alphaproteobacteria</taxon>
        <taxon>Hyphomicrobiales</taxon>
        <taxon>Phyllobacteriaceae</taxon>
        <taxon>Mesorhizobium</taxon>
    </lineage>
</organism>
<sequence length="221" mass="23212">MTGIAARTGVGGVAGGAYGGAYAFNTGENVPWGIANGALWGAGGNLLAEGLGAIGSQVVARLTGRPADVDPAASPEPTNSLVSEAVPEPLTMEGEGVAGGGSHIAVGDDLRMRYMRKWNDAQREAASLKAQRLTDRETSVNHHSVRDSKPARRRYIEAGNEVAPNEDVDHIVDLQLNGQETLSNFSGLDLSVNRSIGAQIKNQIKNLPYGTRINKVTIGDR</sequence>
<feature type="compositionally biased region" description="Basic and acidic residues" evidence="1">
    <location>
        <begin position="132"/>
        <end position="149"/>
    </location>
</feature>
<evidence type="ECO:0000256" key="1">
    <source>
        <dbReference type="SAM" id="MobiDB-lite"/>
    </source>
</evidence>
<feature type="region of interest" description="Disordered" evidence="1">
    <location>
        <begin position="130"/>
        <end position="149"/>
    </location>
</feature>